<dbReference type="AlphaFoldDB" id="A0A7S1NFT9"/>
<name>A0A7S1NFT9_9EUGL</name>
<organism evidence="1">
    <name type="scientific">Eutreptiella gymnastica</name>
    <dbReference type="NCBI Taxonomy" id="73025"/>
    <lineage>
        <taxon>Eukaryota</taxon>
        <taxon>Discoba</taxon>
        <taxon>Euglenozoa</taxon>
        <taxon>Euglenida</taxon>
        <taxon>Spirocuta</taxon>
        <taxon>Euglenophyceae</taxon>
        <taxon>Eutreptiales</taxon>
        <taxon>Eutreptiaceae</taxon>
        <taxon>Eutreptiella</taxon>
    </lineage>
</organism>
<dbReference type="EMBL" id="HBGA01075570">
    <property type="protein sequence ID" value="CAD9017093.1"/>
    <property type="molecule type" value="Transcribed_RNA"/>
</dbReference>
<evidence type="ECO:0000313" key="1">
    <source>
        <dbReference type="EMBL" id="CAD9017093.1"/>
    </source>
</evidence>
<sequence>MIINLQRPLLPCGAAAFWHGGQGEGPFSSFGLSAALPLYPLNKTLVPFPVWPVTPIPHGCTHHGQFSIDYASLESCNILSPIKSAGLEGTCVLQPCCYFQ</sequence>
<accession>A0A7S1NFT9</accession>
<gene>
    <name evidence="1" type="ORF">EGYM00392_LOCUS28203</name>
</gene>
<proteinExistence type="predicted"/>
<reference evidence="1" key="1">
    <citation type="submission" date="2021-01" db="EMBL/GenBank/DDBJ databases">
        <authorList>
            <person name="Corre E."/>
            <person name="Pelletier E."/>
            <person name="Niang G."/>
            <person name="Scheremetjew M."/>
            <person name="Finn R."/>
            <person name="Kale V."/>
            <person name="Holt S."/>
            <person name="Cochrane G."/>
            <person name="Meng A."/>
            <person name="Brown T."/>
            <person name="Cohen L."/>
        </authorList>
    </citation>
    <scope>NUCLEOTIDE SEQUENCE</scope>
    <source>
        <strain evidence="1">NIES-381</strain>
    </source>
</reference>
<protein>
    <submittedName>
        <fullName evidence="1">Uncharacterized protein</fullName>
    </submittedName>
</protein>